<feature type="domain" description="Heterokaryon incompatibility" evidence="1">
    <location>
        <begin position="291"/>
        <end position="464"/>
    </location>
</feature>
<evidence type="ECO:0000313" key="3">
    <source>
        <dbReference type="EnsemblFungi" id="MAPG_04041T0"/>
    </source>
</evidence>
<dbReference type="VEuPathDB" id="FungiDB:MAPG_04041"/>
<organism evidence="3 4">
    <name type="scientific">Magnaporthiopsis poae (strain ATCC 64411 / 73-15)</name>
    <name type="common">Kentucky bluegrass fungus</name>
    <name type="synonym">Magnaporthe poae</name>
    <dbReference type="NCBI Taxonomy" id="644358"/>
    <lineage>
        <taxon>Eukaryota</taxon>
        <taxon>Fungi</taxon>
        <taxon>Dikarya</taxon>
        <taxon>Ascomycota</taxon>
        <taxon>Pezizomycotina</taxon>
        <taxon>Sordariomycetes</taxon>
        <taxon>Sordariomycetidae</taxon>
        <taxon>Magnaporthales</taxon>
        <taxon>Magnaporthaceae</taxon>
        <taxon>Magnaporthiopsis</taxon>
    </lineage>
</organism>
<dbReference type="EMBL" id="ADBL01000954">
    <property type="status" value="NOT_ANNOTATED_CDS"/>
    <property type="molecule type" value="Genomic_DNA"/>
</dbReference>
<dbReference type="Pfam" id="PF06985">
    <property type="entry name" value="HET"/>
    <property type="match status" value="1"/>
</dbReference>
<dbReference type="Proteomes" id="UP000011715">
    <property type="component" value="Unassembled WGS sequence"/>
</dbReference>
<dbReference type="EMBL" id="GL876968">
    <property type="protein sequence ID" value="KLU85007.1"/>
    <property type="molecule type" value="Genomic_DNA"/>
</dbReference>
<reference evidence="4" key="1">
    <citation type="submission" date="2010-05" db="EMBL/GenBank/DDBJ databases">
        <title>The genome sequence of Magnaporthe poae strain ATCC 64411.</title>
        <authorList>
            <person name="Ma L.-J."/>
            <person name="Dead R."/>
            <person name="Young S."/>
            <person name="Zeng Q."/>
            <person name="Koehrsen M."/>
            <person name="Alvarado L."/>
            <person name="Berlin A."/>
            <person name="Chapman S.B."/>
            <person name="Chen Z."/>
            <person name="Freedman E."/>
            <person name="Gellesch M."/>
            <person name="Goldberg J."/>
            <person name="Griggs A."/>
            <person name="Gujja S."/>
            <person name="Heilman E.R."/>
            <person name="Heiman D."/>
            <person name="Hepburn T."/>
            <person name="Howarth C."/>
            <person name="Jen D."/>
            <person name="Larson L."/>
            <person name="Mehta T."/>
            <person name="Neiman D."/>
            <person name="Pearson M."/>
            <person name="Roberts A."/>
            <person name="Saif S."/>
            <person name="Shea T."/>
            <person name="Shenoy N."/>
            <person name="Sisk P."/>
            <person name="Stolte C."/>
            <person name="Sykes S."/>
            <person name="Walk T."/>
            <person name="White J."/>
            <person name="Yandava C."/>
            <person name="Haas B."/>
            <person name="Nusbaum C."/>
            <person name="Birren B."/>
        </authorList>
    </citation>
    <scope>NUCLEOTIDE SEQUENCE [LARGE SCALE GENOMIC DNA]</scope>
    <source>
        <strain evidence="4">ATCC 64411 / 73-15</strain>
    </source>
</reference>
<reference evidence="2" key="3">
    <citation type="submission" date="2011-03" db="EMBL/GenBank/DDBJ databases">
        <title>Annotation of Magnaporthe poae ATCC 64411.</title>
        <authorList>
            <person name="Ma L.-J."/>
            <person name="Dead R."/>
            <person name="Young S.K."/>
            <person name="Zeng Q."/>
            <person name="Gargeya S."/>
            <person name="Fitzgerald M."/>
            <person name="Haas B."/>
            <person name="Abouelleil A."/>
            <person name="Alvarado L."/>
            <person name="Arachchi H.M."/>
            <person name="Berlin A."/>
            <person name="Brown A."/>
            <person name="Chapman S.B."/>
            <person name="Chen Z."/>
            <person name="Dunbar C."/>
            <person name="Freedman E."/>
            <person name="Gearin G."/>
            <person name="Gellesch M."/>
            <person name="Goldberg J."/>
            <person name="Griggs A."/>
            <person name="Gujja S."/>
            <person name="Heiman D."/>
            <person name="Howarth C."/>
            <person name="Larson L."/>
            <person name="Lui A."/>
            <person name="MacDonald P.J.P."/>
            <person name="Mehta T."/>
            <person name="Montmayeur A."/>
            <person name="Murphy C."/>
            <person name="Neiman D."/>
            <person name="Pearson M."/>
            <person name="Priest M."/>
            <person name="Roberts A."/>
            <person name="Saif S."/>
            <person name="Shea T."/>
            <person name="Shenoy N."/>
            <person name="Sisk P."/>
            <person name="Stolte C."/>
            <person name="Sykes S."/>
            <person name="Yandava C."/>
            <person name="Wortman J."/>
            <person name="Nusbaum C."/>
            <person name="Birren B."/>
        </authorList>
    </citation>
    <scope>NUCLEOTIDE SEQUENCE</scope>
    <source>
        <strain evidence="2">ATCC 64411</strain>
    </source>
</reference>
<reference evidence="3" key="4">
    <citation type="journal article" date="2015" name="G3 (Bethesda)">
        <title>Genome sequences of three phytopathogenic species of the Magnaporthaceae family of fungi.</title>
        <authorList>
            <person name="Okagaki L.H."/>
            <person name="Nunes C.C."/>
            <person name="Sailsbery J."/>
            <person name="Clay B."/>
            <person name="Brown D."/>
            <person name="John T."/>
            <person name="Oh Y."/>
            <person name="Young N."/>
            <person name="Fitzgerald M."/>
            <person name="Haas B.J."/>
            <person name="Zeng Q."/>
            <person name="Young S."/>
            <person name="Adiconis X."/>
            <person name="Fan L."/>
            <person name="Levin J.Z."/>
            <person name="Mitchell T.K."/>
            <person name="Okubara P.A."/>
            <person name="Farman M.L."/>
            <person name="Kohn L.M."/>
            <person name="Birren B."/>
            <person name="Ma L.-J."/>
            <person name="Dean R.A."/>
        </authorList>
    </citation>
    <scope>NUCLEOTIDE SEQUENCE</scope>
    <source>
        <strain evidence="3">ATCC 64411 / 73-15</strain>
    </source>
</reference>
<dbReference type="PANTHER" id="PTHR33112:SF16">
    <property type="entry name" value="HETEROKARYON INCOMPATIBILITY DOMAIN-CONTAINING PROTEIN"/>
    <property type="match status" value="1"/>
</dbReference>
<dbReference type="InterPro" id="IPR010730">
    <property type="entry name" value="HET"/>
</dbReference>
<evidence type="ECO:0000313" key="4">
    <source>
        <dbReference type="Proteomes" id="UP000011715"/>
    </source>
</evidence>
<reference evidence="3" key="5">
    <citation type="submission" date="2015-06" db="UniProtKB">
        <authorList>
            <consortium name="EnsemblFungi"/>
        </authorList>
    </citation>
    <scope>IDENTIFICATION</scope>
    <source>
        <strain evidence="3">ATCC 64411</strain>
    </source>
</reference>
<protein>
    <recommendedName>
        <fullName evidence="1">Heterokaryon incompatibility domain-containing protein</fullName>
    </recommendedName>
</protein>
<evidence type="ECO:0000259" key="1">
    <source>
        <dbReference type="Pfam" id="PF06985"/>
    </source>
</evidence>
<reference evidence="2" key="2">
    <citation type="submission" date="2010-05" db="EMBL/GenBank/DDBJ databases">
        <title>The Genome Sequence of Magnaporthe poae strain ATCC 64411.</title>
        <authorList>
            <consortium name="The Broad Institute Genome Sequencing Platform"/>
            <consortium name="Broad Institute Genome Sequencing Center for Infectious Disease"/>
            <person name="Ma L.-J."/>
            <person name="Dead R."/>
            <person name="Young S."/>
            <person name="Zeng Q."/>
            <person name="Koehrsen M."/>
            <person name="Alvarado L."/>
            <person name="Berlin A."/>
            <person name="Chapman S.B."/>
            <person name="Chen Z."/>
            <person name="Freedman E."/>
            <person name="Gellesch M."/>
            <person name="Goldberg J."/>
            <person name="Griggs A."/>
            <person name="Gujja S."/>
            <person name="Heilman E.R."/>
            <person name="Heiman D."/>
            <person name="Hepburn T."/>
            <person name="Howarth C."/>
            <person name="Jen D."/>
            <person name="Larson L."/>
            <person name="Mehta T."/>
            <person name="Neiman D."/>
            <person name="Pearson M."/>
            <person name="Roberts A."/>
            <person name="Saif S."/>
            <person name="Shea T."/>
            <person name="Shenoy N."/>
            <person name="Sisk P."/>
            <person name="Stolte C."/>
            <person name="Sykes S."/>
            <person name="Walk T."/>
            <person name="White J."/>
            <person name="Yandava C."/>
            <person name="Haas B."/>
            <person name="Nusbaum C."/>
            <person name="Birren B."/>
        </authorList>
    </citation>
    <scope>NUCLEOTIDE SEQUENCE</scope>
    <source>
        <strain evidence="2">ATCC 64411</strain>
    </source>
</reference>
<dbReference type="AlphaFoldDB" id="A0A0C4DVN2"/>
<dbReference type="eggNOG" id="ENOG502SS8J">
    <property type="taxonomic scope" value="Eukaryota"/>
</dbReference>
<dbReference type="STRING" id="644358.A0A0C4DVN2"/>
<dbReference type="EnsemblFungi" id="MAPG_04041T0">
    <property type="protein sequence ID" value="MAPG_04041T0"/>
    <property type="gene ID" value="MAPG_04041"/>
</dbReference>
<gene>
    <name evidence="2" type="ORF">MAPG_04041</name>
</gene>
<dbReference type="OrthoDB" id="2958217at2759"/>
<dbReference type="OMA" id="KERIHEC"/>
<keyword evidence="4" id="KW-1185">Reference proteome</keyword>
<name>A0A0C4DVN2_MAGP6</name>
<proteinExistence type="predicted"/>
<dbReference type="PANTHER" id="PTHR33112">
    <property type="entry name" value="DOMAIN PROTEIN, PUTATIVE-RELATED"/>
    <property type="match status" value="1"/>
</dbReference>
<sequence length="793" mass="90236">MDPAAHAEGANSTANKPNHPLCGACCVGLTFDDKAAGGSKATPEDGNPPYLVMPGTYETDNYTSWYYPQIKEDEALPMRQLLLRDHAPEFPRLEESALQGCFFCDILYEALTTDQVLNNDEYQNVRIGEEKETEVCIYFSSYHWKADFCDSEDGHLGDLHLYVAVCRPTQPEIGIGLIFRLDPCTTSMYGNAESILQWLRLRRTFSGPDRFNAEDASWAKRRIQESIQRDPWNNPNVSFSRSTENGKVVEILSLRRPHEGVIPKRLVDVRSHPPKLVVRSSEKRHLERWNYAALSYCWGPPEDAERQLKTTKDSLAERMRGIPEEEMTPSLRDAVNVTRALSIPYLWVDALCILQGSDEEARADWESEALNMDRIYQGSHVTLAALASSSCQESFIRPQERALKIPWDSNLSPTASGRFRVSFVDCQGVKRLNQPLGQRSGIADFISYNLDYSHWLKRGWTFQEGLMSRRILAFTDSAIIFFGPKKTLLKGVATPLERLGWHGRINQAVHEETQDLQWIDIAIGYSARHGGFTRRSDFLPGLSGIAAWYGFRKRFPANKYLAGLWNHNLYYGLAWSTNTPPQGELEELLSFMRFRENYVCPTWSWGLLGNVNWPVFGMGKPMCSLVTYVKRKEGKLNEFGEPEFAEIKICGRVVDLPSDLHRVRLGTTGNRFKWQADVEAIDPHGDWIWELDWAPAGPLVPRGDLKMVLTGSDLKTQKEYLIGIILHPVRNSWSQEPNVWCVRVGSFRRLPKGPWVIAPSGPNKGYYVLSNGIHKHLPVPFFGRQENRTVYIV</sequence>
<accession>A0A0C4DVN2</accession>
<evidence type="ECO:0000313" key="2">
    <source>
        <dbReference type="EMBL" id="KLU85007.1"/>
    </source>
</evidence>